<reference evidence="4" key="1">
    <citation type="journal article" date="2014" name="Nat. Genet.">
        <title>The genome of the stress-tolerant wild tomato species Solanum pennellii.</title>
        <authorList>
            <person name="Bolger A."/>
            <person name="Scossa F."/>
            <person name="Bolger M.E."/>
            <person name="Lanz C."/>
            <person name="Maumus F."/>
            <person name="Tohge T."/>
            <person name="Quesneville H."/>
            <person name="Alseekh S."/>
            <person name="Sorensen I."/>
            <person name="Lichtenstein G."/>
            <person name="Fich E.A."/>
            <person name="Conte M."/>
            <person name="Keller H."/>
            <person name="Schneeberger K."/>
            <person name="Schwacke R."/>
            <person name="Ofner I."/>
            <person name="Vrebalov J."/>
            <person name="Xu Y."/>
            <person name="Osorio S."/>
            <person name="Aflitos S.A."/>
            <person name="Schijlen E."/>
            <person name="Jimenez-Gomez J.M."/>
            <person name="Ryngajllo M."/>
            <person name="Kimura S."/>
            <person name="Kumar R."/>
            <person name="Koenig D."/>
            <person name="Headland L.R."/>
            <person name="Maloof J.N."/>
            <person name="Sinha N."/>
            <person name="van Ham R.C."/>
            <person name="Lankhorst R.K."/>
            <person name="Mao L."/>
            <person name="Vogel A."/>
            <person name="Arsova B."/>
            <person name="Panstruga R."/>
            <person name="Fei Z."/>
            <person name="Rose J.K."/>
            <person name="Zamir D."/>
            <person name="Carrari F."/>
            <person name="Giovannoni J.J."/>
            <person name="Weigel D."/>
            <person name="Usadel B."/>
            <person name="Fernie A.R."/>
        </authorList>
    </citation>
    <scope>NUCLEOTIDE SEQUENCE [LARGE SCALE GENOMIC DNA]</scope>
    <source>
        <strain evidence="4">cv. LA0716</strain>
    </source>
</reference>
<dbReference type="GeneID" id="114078007"/>
<feature type="region of interest" description="Disordered" evidence="2">
    <location>
        <begin position="155"/>
        <end position="198"/>
    </location>
</feature>
<evidence type="ECO:0000256" key="1">
    <source>
        <dbReference type="PROSITE-ProRule" id="PRU00047"/>
    </source>
</evidence>
<proteinExistence type="predicted"/>
<keyword evidence="1" id="KW-0479">Metal-binding</keyword>
<reference evidence="5" key="2">
    <citation type="submission" date="2025-08" db="UniProtKB">
        <authorList>
            <consortium name="RefSeq"/>
        </authorList>
    </citation>
    <scope>IDENTIFICATION</scope>
</reference>
<dbReference type="Proteomes" id="UP000694930">
    <property type="component" value="Chromosome 7"/>
</dbReference>
<keyword evidence="4" id="KW-1185">Reference proteome</keyword>
<dbReference type="InterPro" id="IPR001878">
    <property type="entry name" value="Znf_CCHC"/>
</dbReference>
<feature type="domain" description="CCHC-type" evidence="3">
    <location>
        <begin position="230"/>
        <end position="245"/>
    </location>
</feature>
<evidence type="ECO:0000259" key="3">
    <source>
        <dbReference type="PROSITE" id="PS50158"/>
    </source>
</evidence>
<accession>A0ABM1VEY8</accession>
<dbReference type="PANTHER" id="PTHR33325">
    <property type="entry name" value="ZINC FINGER, CCHC-TYPE-RELATED"/>
    <property type="match status" value="1"/>
</dbReference>
<sequence>MGLTDTIQENNQASNQNCAKAMIFLHHHLDEGLKMEYLTVKDPLVLWNNLKDRYDHLKLVVLPQARYDLIHLRLQDFKSISEYNSSMFKIISQLKLCGENITDHDMLEKTFSTFPASSMLLQQQYREMGFKKYSELISHLLVAEQHNDLLMKNHESRPTGSMSFPEVNTANFHQSRREKGRGPSRGRGRGRGRNFNRGDRLALNNNIQHQQCKKQNEKHDVVQKKNSDNKCYRCGGKGHWLRTCRTPRHLVELYQASLKEVKNNAEANFITEDTVEPMHLDVADFFENPEGKIDHLIGDGSVIT</sequence>
<organism evidence="4 5">
    <name type="scientific">Solanum pennellii</name>
    <name type="common">Tomato</name>
    <name type="synonym">Lycopersicon pennellii</name>
    <dbReference type="NCBI Taxonomy" id="28526"/>
    <lineage>
        <taxon>Eukaryota</taxon>
        <taxon>Viridiplantae</taxon>
        <taxon>Streptophyta</taxon>
        <taxon>Embryophyta</taxon>
        <taxon>Tracheophyta</taxon>
        <taxon>Spermatophyta</taxon>
        <taxon>Magnoliopsida</taxon>
        <taxon>eudicotyledons</taxon>
        <taxon>Gunneridae</taxon>
        <taxon>Pentapetalae</taxon>
        <taxon>asterids</taxon>
        <taxon>lamiids</taxon>
        <taxon>Solanales</taxon>
        <taxon>Solanaceae</taxon>
        <taxon>Solanoideae</taxon>
        <taxon>Solaneae</taxon>
        <taxon>Solanum</taxon>
        <taxon>Solanum subgen. Lycopersicon</taxon>
    </lineage>
</organism>
<evidence type="ECO:0000313" key="5">
    <source>
        <dbReference type="RefSeq" id="XP_027774306.1"/>
    </source>
</evidence>
<dbReference type="SUPFAM" id="SSF57756">
    <property type="entry name" value="Retrovirus zinc finger-like domains"/>
    <property type="match status" value="1"/>
</dbReference>
<protein>
    <submittedName>
        <fullName evidence="5">Uncharacterized protein LOC114078007</fullName>
    </submittedName>
</protein>
<dbReference type="RefSeq" id="XP_027774306.1">
    <property type="nucleotide sequence ID" value="XM_027918505.1"/>
</dbReference>
<dbReference type="Pfam" id="PF00098">
    <property type="entry name" value="zf-CCHC"/>
    <property type="match status" value="1"/>
</dbReference>
<feature type="compositionally biased region" description="Basic residues" evidence="2">
    <location>
        <begin position="182"/>
        <end position="194"/>
    </location>
</feature>
<dbReference type="InterPro" id="IPR036875">
    <property type="entry name" value="Znf_CCHC_sf"/>
</dbReference>
<evidence type="ECO:0000256" key="2">
    <source>
        <dbReference type="SAM" id="MobiDB-lite"/>
    </source>
</evidence>
<dbReference type="SMART" id="SM00343">
    <property type="entry name" value="ZnF_C2HC"/>
    <property type="match status" value="1"/>
</dbReference>
<keyword evidence="1" id="KW-0863">Zinc-finger</keyword>
<feature type="compositionally biased region" description="Polar residues" evidence="2">
    <location>
        <begin position="158"/>
        <end position="173"/>
    </location>
</feature>
<dbReference type="Gene3D" id="4.10.60.10">
    <property type="entry name" value="Zinc finger, CCHC-type"/>
    <property type="match status" value="1"/>
</dbReference>
<gene>
    <name evidence="5" type="primary">LOC114078007</name>
</gene>
<dbReference type="PANTHER" id="PTHR33325:SF11">
    <property type="entry name" value="COLD SHOCK DOMAIN-CONTAINING PROTEIN 4-LIKE"/>
    <property type="match status" value="1"/>
</dbReference>
<name>A0ABM1VEY8_SOLPN</name>
<evidence type="ECO:0000313" key="4">
    <source>
        <dbReference type="Proteomes" id="UP000694930"/>
    </source>
</evidence>
<dbReference type="PROSITE" id="PS50158">
    <property type="entry name" value="ZF_CCHC"/>
    <property type="match status" value="1"/>
</dbReference>
<keyword evidence="1" id="KW-0862">Zinc</keyword>